<dbReference type="Proteomes" id="UP000032142">
    <property type="component" value="Unassembled WGS sequence"/>
</dbReference>
<reference evidence="2" key="1">
    <citation type="submission" date="2014-09" db="EMBL/GenBank/DDBJ databases">
        <authorList>
            <person name="Mudge J."/>
            <person name="Ramaraj T."/>
            <person name="Lindquist I.E."/>
            <person name="Bharti A.K."/>
            <person name="Sundararajan A."/>
            <person name="Cameron C.T."/>
            <person name="Woodward J.E."/>
            <person name="May G.D."/>
            <person name="Brubaker C."/>
            <person name="Broadhvest J."/>
            <person name="Wilkins T.A."/>
        </authorList>
    </citation>
    <scope>NUCLEOTIDE SEQUENCE</scope>
    <source>
        <strain evidence="2">cv. AKA8401</strain>
    </source>
</reference>
<name>A0A0B0PR98_GOSAR</name>
<keyword evidence="2" id="KW-1185">Reference proteome</keyword>
<proteinExistence type="predicted"/>
<accession>A0A0B0PR98</accession>
<dbReference type="AlphaFoldDB" id="A0A0B0PR98"/>
<protein>
    <submittedName>
        <fullName evidence="1">Uncharacterized protein</fullName>
    </submittedName>
</protein>
<gene>
    <name evidence="1" type="ORF">F383_33936</name>
</gene>
<evidence type="ECO:0000313" key="2">
    <source>
        <dbReference type="Proteomes" id="UP000032142"/>
    </source>
</evidence>
<organism evidence="1 2">
    <name type="scientific">Gossypium arboreum</name>
    <name type="common">Tree cotton</name>
    <name type="synonym">Gossypium nanking</name>
    <dbReference type="NCBI Taxonomy" id="29729"/>
    <lineage>
        <taxon>Eukaryota</taxon>
        <taxon>Viridiplantae</taxon>
        <taxon>Streptophyta</taxon>
        <taxon>Embryophyta</taxon>
        <taxon>Tracheophyta</taxon>
        <taxon>Spermatophyta</taxon>
        <taxon>Magnoliopsida</taxon>
        <taxon>eudicotyledons</taxon>
        <taxon>Gunneridae</taxon>
        <taxon>Pentapetalae</taxon>
        <taxon>rosids</taxon>
        <taxon>malvids</taxon>
        <taxon>Malvales</taxon>
        <taxon>Malvaceae</taxon>
        <taxon>Malvoideae</taxon>
        <taxon>Gossypium</taxon>
    </lineage>
</organism>
<dbReference type="EMBL" id="KN440779">
    <property type="protein sequence ID" value="KHG27342.1"/>
    <property type="molecule type" value="Genomic_DNA"/>
</dbReference>
<sequence>MGERYMNLVSKKINKT</sequence>
<evidence type="ECO:0000313" key="1">
    <source>
        <dbReference type="EMBL" id="KHG27342.1"/>
    </source>
</evidence>